<evidence type="ECO:0000256" key="2">
    <source>
        <dbReference type="ARBA" id="ARBA00022692"/>
    </source>
</evidence>
<keyword evidence="6" id="KW-0472">Membrane</keyword>
<evidence type="ECO:0000313" key="10">
    <source>
        <dbReference type="Proteomes" id="UP001154114"/>
    </source>
</evidence>
<dbReference type="OrthoDB" id="10261039at2759"/>
<dbReference type="InterPro" id="IPR019133">
    <property type="entry name" value="MIC60"/>
</dbReference>
<keyword evidence="10" id="KW-1185">Reference proteome</keyword>
<dbReference type="EMBL" id="LR824027">
    <property type="protein sequence ID" value="CAH0597760.1"/>
    <property type="molecule type" value="Genomic_DNA"/>
</dbReference>
<evidence type="ECO:0000256" key="3">
    <source>
        <dbReference type="ARBA" id="ARBA00022792"/>
    </source>
</evidence>
<reference evidence="9" key="1">
    <citation type="submission" date="2021-12" db="EMBL/GenBank/DDBJ databases">
        <authorList>
            <person name="King R."/>
        </authorList>
    </citation>
    <scope>NUCLEOTIDE SEQUENCE</scope>
</reference>
<dbReference type="AlphaFoldDB" id="A0A9P0FTD9"/>
<name>A0A9P0FTD9_CHRIL</name>
<dbReference type="GO" id="GO:0061617">
    <property type="term" value="C:MICOS complex"/>
    <property type="evidence" value="ECO:0007669"/>
    <property type="project" value="TreeGrafter"/>
</dbReference>
<evidence type="ECO:0000256" key="7">
    <source>
        <dbReference type="RuleBase" id="RU363000"/>
    </source>
</evidence>
<keyword evidence="8" id="KW-0175">Coiled coil</keyword>
<keyword evidence="5 7" id="KW-0496">Mitochondrion</keyword>
<evidence type="ECO:0000256" key="5">
    <source>
        <dbReference type="ARBA" id="ARBA00023128"/>
    </source>
</evidence>
<comment type="function">
    <text evidence="7">Component of the MICOS complex, a large protein complex of the mitochondrial inner membrane that plays crucial roles in the maintenance of crista junctions, inner membrane architecture, and formation of contact sites to the outer membrane.</text>
</comment>
<dbReference type="Proteomes" id="UP001154114">
    <property type="component" value="Chromosome 24"/>
</dbReference>
<comment type="subunit">
    <text evidence="7">Component of the mitochondrial contact site and cristae organizing system (MICOS) complex.</text>
</comment>
<evidence type="ECO:0000256" key="4">
    <source>
        <dbReference type="ARBA" id="ARBA00022989"/>
    </source>
</evidence>
<protein>
    <recommendedName>
        <fullName evidence="7">MICOS complex subunit MIC60</fullName>
    </recommendedName>
    <alternativeName>
        <fullName evidence="7">Mitofilin</fullName>
    </alternativeName>
</protein>
<keyword evidence="3 7" id="KW-0999">Mitochondrion inner membrane</keyword>
<proteinExistence type="inferred from homology"/>
<keyword evidence="4" id="KW-1133">Transmembrane helix</keyword>
<feature type="coiled-coil region" evidence="8">
    <location>
        <begin position="406"/>
        <end position="482"/>
    </location>
</feature>
<evidence type="ECO:0000256" key="6">
    <source>
        <dbReference type="ARBA" id="ARBA00023136"/>
    </source>
</evidence>
<dbReference type="GO" id="GO:0042407">
    <property type="term" value="P:cristae formation"/>
    <property type="evidence" value="ECO:0007669"/>
    <property type="project" value="TreeGrafter"/>
</dbReference>
<dbReference type="PANTHER" id="PTHR15415">
    <property type="entry name" value="MITOFILIN"/>
    <property type="match status" value="1"/>
</dbReference>
<evidence type="ECO:0000256" key="8">
    <source>
        <dbReference type="SAM" id="Coils"/>
    </source>
</evidence>
<accession>A0A9P0FTD9</accession>
<comment type="subcellular location">
    <subcellularLocation>
        <location evidence="7">Mitochondrion inner membrane</location>
        <topology evidence="7">Single-pass membrane protein</topology>
    </subcellularLocation>
</comment>
<comment type="similarity">
    <text evidence="1 7">Belongs to the MICOS complex subunit Mic60 family.</text>
</comment>
<dbReference type="Pfam" id="PF09731">
    <property type="entry name" value="Mitofilin"/>
    <property type="match status" value="1"/>
</dbReference>
<evidence type="ECO:0000313" key="9">
    <source>
        <dbReference type="EMBL" id="CAH0597760.1"/>
    </source>
</evidence>
<dbReference type="PANTHER" id="PTHR15415:SF7">
    <property type="entry name" value="MICOS COMPLEX SUBUNIT MIC60"/>
    <property type="match status" value="1"/>
</dbReference>
<evidence type="ECO:0000256" key="1">
    <source>
        <dbReference type="ARBA" id="ARBA00010877"/>
    </source>
</evidence>
<organism evidence="9 10">
    <name type="scientific">Chrysodeixis includens</name>
    <name type="common">Soybean looper</name>
    <name type="synonym">Pseudoplusia includens</name>
    <dbReference type="NCBI Taxonomy" id="689277"/>
    <lineage>
        <taxon>Eukaryota</taxon>
        <taxon>Metazoa</taxon>
        <taxon>Ecdysozoa</taxon>
        <taxon>Arthropoda</taxon>
        <taxon>Hexapoda</taxon>
        <taxon>Insecta</taxon>
        <taxon>Pterygota</taxon>
        <taxon>Neoptera</taxon>
        <taxon>Endopterygota</taxon>
        <taxon>Lepidoptera</taxon>
        <taxon>Glossata</taxon>
        <taxon>Ditrysia</taxon>
        <taxon>Noctuoidea</taxon>
        <taxon>Noctuidae</taxon>
        <taxon>Plusiinae</taxon>
        <taxon>Chrysodeixis</taxon>
    </lineage>
</organism>
<sequence>MFRATSYILTVRTLFYRRHPSDFQIASISRFPTSFKYKNPREREPCVLPPPPPPPPPKDDSLLWGTVALLFLAGGLVVYAKGSPEIRDWLTINAPWFDDIIAVLFQENMTYGEFAITCIEDTKKFLASLTTEEKPKCTIDGKPINYDVPNEDEVKPGDEEDEDEDELVCEPAPPPVARQAICDIDKCICDYGETVLNNLNTARDACICYNSLVEETMQKFSFSGMKALRNSMAERKKLIEVSLANAECNTDKLDEMVRYLDCGVQATKEQIENSKAVNKDFHDRFKVAYMEYQWENDRSIVLDAQWQIVEEVVDQYTAENEGLFPGLKYSDKKPVINGDIDVLLYNSYKYIHQLNGELKDAAEGLTERINRAFETLPKGELVEKDRQCALEAAIKRRRGEVDGEFKKREDDLKADNERELKRLSKNQMDKHEDSLNARLEQMEQEIAAKFDGMVEDKVNAEKRMFTAQLDDMALKLNKLEQKLNARLKAEKESRRSQELWTAGASLLEATKKGDPLVKINKELTAIEKASGGKDKLVTTVLKSISTAVKERGVVPERVLRDGFASMEKVARSVALIEQDGARMPVYVLSWLQGLLLFMKVSGIPQHEFEKPPEEPPKHLDTFDLLQRAKFWMDQGNLANAVRHISSLQGASKAAAQKWFEAATEHLEVRQAAEAILAHAAAMGLKYI</sequence>
<keyword evidence="2 7" id="KW-0812">Transmembrane</keyword>
<gene>
    <name evidence="9" type="ORF">CINC_LOCUS7841</name>
</gene>